<dbReference type="GeneID" id="18917327"/>
<protein>
    <recommendedName>
        <fullName evidence="3">F-box domain-containing protein</fullName>
    </recommendedName>
</protein>
<accession>K5W7E9</accession>
<dbReference type="InParanoid" id="K5W7E9"/>
<name>K5W7E9_PHACS</name>
<proteinExistence type="predicted"/>
<organism evidence="1 2">
    <name type="scientific">Phanerochaete carnosa (strain HHB-10118-sp)</name>
    <name type="common">White-rot fungus</name>
    <name type="synonym">Peniophora carnosa</name>
    <dbReference type="NCBI Taxonomy" id="650164"/>
    <lineage>
        <taxon>Eukaryota</taxon>
        <taxon>Fungi</taxon>
        <taxon>Dikarya</taxon>
        <taxon>Basidiomycota</taxon>
        <taxon>Agaricomycotina</taxon>
        <taxon>Agaricomycetes</taxon>
        <taxon>Polyporales</taxon>
        <taxon>Phanerochaetaceae</taxon>
        <taxon>Phanerochaete</taxon>
    </lineage>
</organism>
<dbReference type="OrthoDB" id="10688305at2759"/>
<dbReference type="EMBL" id="JH930469">
    <property type="protein sequence ID" value="EKM59853.1"/>
    <property type="molecule type" value="Genomic_DNA"/>
</dbReference>
<reference evidence="1 2" key="1">
    <citation type="journal article" date="2012" name="BMC Genomics">
        <title>Comparative genomics of the white-rot fungi, Phanerochaete carnosa and P. chrysosporium, to elucidate the genetic basis of the distinct wood types they colonize.</title>
        <authorList>
            <person name="Suzuki H."/>
            <person name="MacDonald J."/>
            <person name="Syed K."/>
            <person name="Salamov A."/>
            <person name="Hori C."/>
            <person name="Aerts A."/>
            <person name="Henrissat B."/>
            <person name="Wiebenga A."/>
            <person name="vanKuyk P.A."/>
            <person name="Barry K."/>
            <person name="Lindquist E."/>
            <person name="LaButti K."/>
            <person name="Lapidus A."/>
            <person name="Lucas S."/>
            <person name="Coutinho P."/>
            <person name="Gong Y."/>
            <person name="Samejima M."/>
            <person name="Mahadevan R."/>
            <person name="Abou-Zaid M."/>
            <person name="de Vries R.P."/>
            <person name="Igarashi K."/>
            <person name="Yadav J.S."/>
            <person name="Grigoriev I.V."/>
            <person name="Master E.R."/>
        </authorList>
    </citation>
    <scope>NUCLEOTIDE SEQUENCE [LARGE SCALE GENOMIC DNA]</scope>
    <source>
        <strain evidence="1 2">HHB-10118-sp</strain>
    </source>
</reference>
<sequence length="460" mass="52616">MSYSQVHLPGEILENIFTFVQQQPQQKHTPQDGKRPLGDLHACSLVSRAWRPFAQAQLFAVVKFFFFEDPPNSRDAGHVEAGWSHGAITLGKLHAFFARSPHLASRVRFLDVKHASSQFFSATYFMHDIKKSQSIDAKSLFTLLKLFPRLHALSLSNVILKDLPALEQRLTIPRLKIAYNLLFCQVIMQDVMGLILLFEKANLLEVFCYPCHPAPSVVSDRTVPKPVEVTSLSLPRRWYPVKLYTTLSHCLAIDGIRDLELSHACLPTLQPLLGQIGQNITSLTVNMSQQRWLPDIRGWRKLRKLMVVFGTTYFHSGDWEWHSERLSEYMKASPSLSANRELRDFTIRFVTDAWGFRDLDSTWSRKFFNTLDEVLVTAISRSSFDYITLEPSSGGGEPIERAVFENFVQLAFPILSQKGMLRTIIRDPFDPLLGVYSSSCDDAHFDHVRNPKDRYLVCCH</sequence>
<dbReference type="HOGENOM" id="CLU_594606_0_0_1"/>
<gene>
    <name evidence="1" type="ORF">PHACADRAFT_25916</name>
</gene>
<dbReference type="RefSeq" id="XP_007391317.1">
    <property type="nucleotide sequence ID" value="XM_007391255.1"/>
</dbReference>
<keyword evidence="2" id="KW-1185">Reference proteome</keyword>
<dbReference type="KEGG" id="pco:PHACADRAFT_25916"/>
<evidence type="ECO:0008006" key="3">
    <source>
        <dbReference type="Google" id="ProtNLM"/>
    </source>
</evidence>
<evidence type="ECO:0000313" key="1">
    <source>
        <dbReference type="EMBL" id="EKM59853.1"/>
    </source>
</evidence>
<dbReference type="AlphaFoldDB" id="K5W7E9"/>
<evidence type="ECO:0000313" key="2">
    <source>
        <dbReference type="Proteomes" id="UP000008370"/>
    </source>
</evidence>
<dbReference type="Proteomes" id="UP000008370">
    <property type="component" value="Unassembled WGS sequence"/>
</dbReference>